<evidence type="ECO:0000256" key="1">
    <source>
        <dbReference type="ARBA" id="ARBA00022737"/>
    </source>
</evidence>
<dbReference type="GeneID" id="106168018"/>
<dbReference type="PANTHER" id="PTHR45641:SF1">
    <property type="entry name" value="AAA+ ATPASE DOMAIN-CONTAINING PROTEIN"/>
    <property type="match status" value="1"/>
</dbReference>
<evidence type="ECO:0000313" key="5">
    <source>
        <dbReference type="RefSeq" id="XP_013402393.1"/>
    </source>
</evidence>
<sequence>APCQLLSVQLPGKLAELKGREDLVQQIQQHITGESRLVLLTGMGGIGKTSVAIEVGHREQNVLYIDMRQVTNLDSVKLSLVQHYHPTSSLKDLYSDYQNVFIQSLSSLTSDTVIIFDNNDEVIKSNLQEFHSLIQCISNSTKHVTLLCTSRESFSVMSHNMAVLDVPPLDKAPSTDILWEGKATSPTDSESIVLGELAEKCGGNPLALKLLAVQLKKKTAQRVLDRMQNKNVIENLKVANLPASQEMMACLDMSYETLNTEEQRVFRALHIFPVSFHVEEVSGILKIDEDECEYILDSLCNKSLLGADHSVYDLHPLLRAYAAFQAGTDQNEIAGIQDAYCKHYMKQTPLLLSEFETLSSKETYGKAKKTLPHLKVIASLLTDQLGNKNLHDEGMTFIQLKNLYSIARVCQNVFLYPEALTILRTLEMFEGKDFPFEQISPFIYGAIAEVLQGMGNYKEALAYQEKSLDVKQAILGEKHPLTASTYQNIGSALWSMGKFADSLTYYKQSLDIQKEIVGEKHSDTAGTYQNIGSALCAMGKYQEGLTYYYKSIEIVKETFGEKHPLAGMAYQNIGNALCEMGTFQEALPCYQKSLQIMEEILGMKHPDTAGAYQNIGSALCAMGKYQEALTYHEKSLQIIKEIFGEKHPDTGRAYHNIGTALLSIGTYAEALTYYEKSLEIIREFFGEKHPYTGTVYQNIGNALCDVGKYAEALTYYEKSLLIKKDILGEKHSDTASTYNSIGVALRNMGKFAEALTYHEKSLEIQKDLLGEKHPNTATTYRNIGSALCDMGKYPEALKYYKKALEIIKEIFGENHPDTGKAYHKIAQALYAIGKYAEALTHHKKSLQIRKEILGDKHPDTAATYQNIGNTLNAIGKYAEALTYYEKNLDIIKAIFGEEHRDTAATYQNIGNALCGMGKYAKALQHYDKSLKKIEEILGEKHPDTARAYQNFGSALYAMGKKILVRNTLILLRHTRALAMFYVTLDDNVPCHRTRAVDGWFD</sequence>
<dbReference type="PROSITE" id="PS50293">
    <property type="entry name" value="TPR_REGION"/>
    <property type="match status" value="2"/>
</dbReference>
<organism evidence="4 5">
    <name type="scientific">Lingula anatina</name>
    <name type="common">Brachiopod</name>
    <name type="synonym">Lingula unguis</name>
    <dbReference type="NCBI Taxonomy" id="7574"/>
    <lineage>
        <taxon>Eukaryota</taxon>
        <taxon>Metazoa</taxon>
        <taxon>Spiralia</taxon>
        <taxon>Lophotrochozoa</taxon>
        <taxon>Brachiopoda</taxon>
        <taxon>Linguliformea</taxon>
        <taxon>Lingulata</taxon>
        <taxon>Lingulida</taxon>
        <taxon>Linguloidea</taxon>
        <taxon>Lingulidae</taxon>
        <taxon>Lingula</taxon>
    </lineage>
</organism>
<dbReference type="Gene3D" id="1.10.10.10">
    <property type="entry name" value="Winged helix-like DNA-binding domain superfamily/Winged helix DNA-binding domain"/>
    <property type="match status" value="1"/>
</dbReference>
<dbReference type="KEGG" id="lak:106168018"/>
<feature type="repeat" description="TPR" evidence="3">
    <location>
        <begin position="735"/>
        <end position="768"/>
    </location>
</feature>
<feature type="repeat" description="TPR" evidence="3">
    <location>
        <begin position="567"/>
        <end position="600"/>
    </location>
</feature>
<dbReference type="InterPro" id="IPR019734">
    <property type="entry name" value="TPR_rpt"/>
</dbReference>
<dbReference type="OrthoDB" id="626167at2759"/>
<evidence type="ECO:0000256" key="3">
    <source>
        <dbReference type="PROSITE-ProRule" id="PRU00339"/>
    </source>
</evidence>
<dbReference type="SMART" id="SM00028">
    <property type="entry name" value="TPR"/>
    <property type="match status" value="12"/>
</dbReference>
<feature type="non-terminal residue" evidence="5">
    <location>
        <position position="1"/>
    </location>
</feature>
<evidence type="ECO:0000256" key="2">
    <source>
        <dbReference type="ARBA" id="ARBA00022803"/>
    </source>
</evidence>
<dbReference type="Pfam" id="PF13424">
    <property type="entry name" value="TPR_12"/>
    <property type="match status" value="6"/>
</dbReference>
<dbReference type="STRING" id="7574.A0A1S3IWF4"/>
<dbReference type="Gene3D" id="1.25.40.10">
    <property type="entry name" value="Tetratricopeptide repeat domain"/>
    <property type="match status" value="5"/>
</dbReference>
<dbReference type="Proteomes" id="UP000085678">
    <property type="component" value="Unplaced"/>
</dbReference>
<gene>
    <name evidence="5" type="primary">LOC106168018</name>
</gene>
<proteinExistence type="predicted"/>
<dbReference type="PRINTS" id="PR00364">
    <property type="entry name" value="DISEASERSIST"/>
</dbReference>
<dbReference type="PROSITE" id="PS50005">
    <property type="entry name" value="TPR"/>
    <property type="match status" value="10"/>
</dbReference>
<dbReference type="RefSeq" id="XP_013402393.1">
    <property type="nucleotide sequence ID" value="XM_013546939.1"/>
</dbReference>
<dbReference type="InParanoid" id="A0A1S3IWF4"/>
<keyword evidence="2 3" id="KW-0802">TPR repeat</keyword>
<evidence type="ECO:0000313" key="4">
    <source>
        <dbReference type="Proteomes" id="UP000085678"/>
    </source>
</evidence>
<dbReference type="InterPro" id="IPR011990">
    <property type="entry name" value="TPR-like_helical_dom_sf"/>
</dbReference>
<feature type="repeat" description="TPR" evidence="3">
    <location>
        <begin position="525"/>
        <end position="558"/>
    </location>
</feature>
<protein>
    <submittedName>
        <fullName evidence="5">Tetratricopeptide repeat protein 28-like</fullName>
    </submittedName>
</protein>
<dbReference type="InterPro" id="IPR036388">
    <property type="entry name" value="WH-like_DNA-bd_sf"/>
</dbReference>
<dbReference type="Gene3D" id="3.40.50.300">
    <property type="entry name" value="P-loop containing nucleotide triphosphate hydrolases"/>
    <property type="match status" value="1"/>
</dbReference>
<reference evidence="5" key="1">
    <citation type="submission" date="2025-08" db="UniProtKB">
        <authorList>
            <consortium name="RefSeq"/>
        </authorList>
    </citation>
    <scope>IDENTIFICATION</scope>
    <source>
        <tissue evidence="5">Gonads</tissue>
    </source>
</reference>
<name>A0A1S3IWF4_LINAN</name>
<dbReference type="SUPFAM" id="SSF48452">
    <property type="entry name" value="TPR-like"/>
    <property type="match status" value="2"/>
</dbReference>
<feature type="repeat" description="TPR" evidence="3">
    <location>
        <begin position="861"/>
        <end position="894"/>
    </location>
</feature>
<dbReference type="SUPFAM" id="SSF52540">
    <property type="entry name" value="P-loop containing nucleoside triphosphate hydrolases"/>
    <property type="match status" value="1"/>
</dbReference>
<accession>A0A1S3IWF4</accession>
<keyword evidence="4" id="KW-1185">Reference proteome</keyword>
<keyword evidence="1" id="KW-0677">Repeat</keyword>
<feature type="repeat" description="TPR" evidence="3">
    <location>
        <begin position="777"/>
        <end position="810"/>
    </location>
</feature>
<dbReference type="PANTHER" id="PTHR45641">
    <property type="entry name" value="TETRATRICOPEPTIDE REPEAT PROTEIN (AFU_ORTHOLOGUE AFUA_6G03870)"/>
    <property type="match status" value="1"/>
</dbReference>
<feature type="repeat" description="TPR" evidence="3">
    <location>
        <begin position="651"/>
        <end position="684"/>
    </location>
</feature>
<feature type="repeat" description="TPR" evidence="3">
    <location>
        <begin position="903"/>
        <end position="936"/>
    </location>
</feature>
<dbReference type="GO" id="GO:0043531">
    <property type="term" value="F:ADP binding"/>
    <property type="evidence" value="ECO:0007669"/>
    <property type="project" value="InterPro"/>
</dbReference>
<feature type="repeat" description="TPR" evidence="3">
    <location>
        <begin position="609"/>
        <end position="642"/>
    </location>
</feature>
<feature type="repeat" description="TPR" evidence="3">
    <location>
        <begin position="693"/>
        <end position="726"/>
    </location>
</feature>
<feature type="repeat" description="TPR" evidence="3">
    <location>
        <begin position="483"/>
        <end position="516"/>
    </location>
</feature>
<dbReference type="AlphaFoldDB" id="A0A1S3IWF4"/>
<dbReference type="InterPro" id="IPR027417">
    <property type="entry name" value="P-loop_NTPase"/>
</dbReference>